<sequence length="102" mass="11484">MPVRQPDWYVLWALCTQLGAILETLCTGQTQPLRYSWYSAQQTYMEHSNCVLSRKISAPLHSAQYNSLSRGGRPPKAETVARPRKTAVLLASQSTLITTLLY</sequence>
<evidence type="ECO:0000313" key="2">
    <source>
        <dbReference type="EMBL" id="MXU88582.1"/>
    </source>
</evidence>
<reference evidence="2" key="1">
    <citation type="submission" date="2019-12" db="EMBL/GenBank/DDBJ databases">
        <title>An insight into the sialome of adult female Ixodes ricinus ticks feeding for 6 days.</title>
        <authorList>
            <person name="Perner J."/>
            <person name="Ribeiro J.M.C."/>
        </authorList>
    </citation>
    <scope>NUCLEOTIDE SEQUENCE</scope>
    <source>
        <strain evidence="2">Semi-engorged</strain>
        <tissue evidence="2">Salivary glands</tissue>
    </source>
</reference>
<dbReference type="AlphaFoldDB" id="A0A6B0U7M7"/>
<feature type="signal peptide" evidence="1">
    <location>
        <begin position="1"/>
        <end position="28"/>
    </location>
</feature>
<keyword evidence="1" id="KW-0732">Signal</keyword>
<protein>
    <submittedName>
        <fullName evidence="2">Putative secreted protein</fullName>
    </submittedName>
</protein>
<proteinExistence type="predicted"/>
<feature type="chain" id="PRO_5025476069" evidence="1">
    <location>
        <begin position="29"/>
        <end position="102"/>
    </location>
</feature>
<organism evidence="2">
    <name type="scientific">Ixodes ricinus</name>
    <name type="common">Common tick</name>
    <name type="synonym">Acarus ricinus</name>
    <dbReference type="NCBI Taxonomy" id="34613"/>
    <lineage>
        <taxon>Eukaryota</taxon>
        <taxon>Metazoa</taxon>
        <taxon>Ecdysozoa</taxon>
        <taxon>Arthropoda</taxon>
        <taxon>Chelicerata</taxon>
        <taxon>Arachnida</taxon>
        <taxon>Acari</taxon>
        <taxon>Parasitiformes</taxon>
        <taxon>Ixodida</taxon>
        <taxon>Ixodoidea</taxon>
        <taxon>Ixodidae</taxon>
        <taxon>Ixodinae</taxon>
        <taxon>Ixodes</taxon>
    </lineage>
</organism>
<accession>A0A6B0U7M7</accession>
<name>A0A6B0U7M7_IXORI</name>
<dbReference type="EMBL" id="GIFC01006499">
    <property type="protein sequence ID" value="MXU88582.1"/>
    <property type="molecule type" value="Transcribed_RNA"/>
</dbReference>
<evidence type="ECO:0000256" key="1">
    <source>
        <dbReference type="SAM" id="SignalP"/>
    </source>
</evidence>